<feature type="region of interest" description="Disordered" evidence="1">
    <location>
        <begin position="1"/>
        <end position="33"/>
    </location>
</feature>
<gene>
    <name evidence="2" type="ORF">ECRASSUSDP1_LOCUS7160</name>
</gene>
<evidence type="ECO:0000313" key="3">
    <source>
        <dbReference type="Proteomes" id="UP001295684"/>
    </source>
</evidence>
<dbReference type="PANTHER" id="PTHR21580">
    <property type="entry name" value="SHIPPO-1-RELATED"/>
    <property type="match status" value="1"/>
</dbReference>
<comment type="caution">
    <text evidence="2">The sequence shown here is derived from an EMBL/GenBank/DDBJ whole genome shotgun (WGS) entry which is preliminary data.</text>
</comment>
<dbReference type="AlphaFoldDB" id="A0AAD1XCV3"/>
<dbReference type="Pfam" id="PF07004">
    <property type="entry name" value="SHIPPO-rpt"/>
    <property type="match status" value="11"/>
</dbReference>
<feature type="region of interest" description="Disordered" evidence="1">
    <location>
        <begin position="137"/>
        <end position="167"/>
    </location>
</feature>
<dbReference type="PANTHER" id="PTHR21580:SF28">
    <property type="entry name" value="BOREALIN N-TERMINAL DOMAIN-CONTAINING PROTEIN-RELATED"/>
    <property type="match status" value="1"/>
</dbReference>
<sequence>MGTWSIPKGKRGNLANMNKVPGPGNYSPNKDYSKKGPIWKMKLDKNETLRERQISPGPGQYNCAVSQTRKNVPRYGFGKEVKGALKKLVESPGPGKYESSIYKAKIAYTMGIKSNSRERVVTSNNFTTVEPLLPKKNIGGKFSKAKRNDTSRKDGESPGPGAYSTDLTISENRKGKNRGFGMAKRGEKALKREGSPGPGNYNIPSFVDKSKYGVTLKAKLIDNESKKKALLPGPGSYQTENLRYTHKKNPSYIIGSSKLNKNHSKSSLCISATLPGPGTYKPQDQIIKKSASKWKISNAGRNVMDLVKYNSPGPGSYNIEEKSNKNGIKFPKSRRKDGLKAFEPGPGSYCPTGAFLKSNPSFTMQSRDQNLQRSIEKYQELVPGPGAYSTFIGSGKKNQNSISFSKSSRNSINSSKIMSTPGPGTYNIPSTIE</sequence>
<accession>A0AAD1XCV3</accession>
<evidence type="ECO:0000313" key="2">
    <source>
        <dbReference type="EMBL" id="CAI2365887.1"/>
    </source>
</evidence>
<reference evidence="2" key="1">
    <citation type="submission" date="2023-07" db="EMBL/GenBank/DDBJ databases">
        <authorList>
            <consortium name="AG Swart"/>
            <person name="Singh M."/>
            <person name="Singh A."/>
            <person name="Seah K."/>
            <person name="Emmerich C."/>
        </authorList>
    </citation>
    <scope>NUCLEOTIDE SEQUENCE</scope>
    <source>
        <strain evidence="2">DP1</strain>
    </source>
</reference>
<feature type="compositionally biased region" description="Low complexity" evidence="1">
    <location>
        <begin position="396"/>
        <end position="419"/>
    </location>
</feature>
<name>A0AAD1XCV3_EUPCR</name>
<dbReference type="EMBL" id="CAMPGE010006967">
    <property type="protein sequence ID" value="CAI2365887.1"/>
    <property type="molecule type" value="Genomic_DNA"/>
</dbReference>
<dbReference type="InterPro" id="IPR010736">
    <property type="entry name" value="SHIPPO-rpt"/>
</dbReference>
<proteinExistence type="predicted"/>
<dbReference type="InterPro" id="IPR051291">
    <property type="entry name" value="CIMAP"/>
</dbReference>
<feature type="region of interest" description="Disordered" evidence="1">
    <location>
        <begin position="393"/>
        <end position="433"/>
    </location>
</feature>
<organism evidence="2 3">
    <name type="scientific">Euplotes crassus</name>
    <dbReference type="NCBI Taxonomy" id="5936"/>
    <lineage>
        <taxon>Eukaryota</taxon>
        <taxon>Sar</taxon>
        <taxon>Alveolata</taxon>
        <taxon>Ciliophora</taxon>
        <taxon>Intramacronucleata</taxon>
        <taxon>Spirotrichea</taxon>
        <taxon>Hypotrichia</taxon>
        <taxon>Euplotida</taxon>
        <taxon>Euplotidae</taxon>
        <taxon>Moneuplotes</taxon>
    </lineage>
</organism>
<evidence type="ECO:0000256" key="1">
    <source>
        <dbReference type="SAM" id="MobiDB-lite"/>
    </source>
</evidence>
<keyword evidence="3" id="KW-1185">Reference proteome</keyword>
<protein>
    <submittedName>
        <fullName evidence="2">Uncharacterized protein</fullName>
    </submittedName>
</protein>
<dbReference type="Proteomes" id="UP001295684">
    <property type="component" value="Unassembled WGS sequence"/>
</dbReference>
<feature type="compositionally biased region" description="Basic and acidic residues" evidence="1">
    <location>
        <begin position="146"/>
        <end position="156"/>
    </location>
</feature>